<evidence type="ECO:0000256" key="1">
    <source>
        <dbReference type="ARBA" id="ARBA00022679"/>
    </source>
</evidence>
<accession>A0A6J4UH87</accession>
<dbReference type="CDD" id="cd04301">
    <property type="entry name" value="NAT_SF"/>
    <property type="match status" value="1"/>
</dbReference>
<sequence length="168" mass="18467">MQIRNATETDLTAIVQIYNAAIPGRIATADIVPVSVEDRLGWFRAHTPTSHPLWVMIGDATVVGWLSFQLFYGRPAYQETAEVSVYVSPSYQGQGVGKQLLAQAVAQSSFLGFTTLLGFIFGHNQPSLRLFEGLGFTHWGYLPRVAKLDGIERDLAILGRRISTAKSV</sequence>
<dbReference type="SUPFAM" id="SSF55729">
    <property type="entry name" value="Acyl-CoA N-acyltransferases (Nat)"/>
    <property type="match status" value="1"/>
</dbReference>
<evidence type="ECO:0000256" key="2">
    <source>
        <dbReference type="ARBA" id="ARBA00023315"/>
    </source>
</evidence>
<proteinExistence type="predicted"/>
<dbReference type="PANTHER" id="PTHR43072:SF23">
    <property type="entry name" value="UPF0039 PROTEIN C11D3.02C"/>
    <property type="match status" value="1"/>
</dbReference>
<dbReference type="AlphaFoldDB" id="A0A6J4UH87"/>
<dbReference type="Pfam" id="PF00583">
    <property type="entry name" value="Acetyltransf_1"/>
    <property type="match status" value="1"/>
</dbReference>
<name>A0A6J4UH87_9CYAN</name>
<dbReference type="InterPro" id="IPR016181">
    <property type="entry name" value="Acyl_CoA_acyltransferase"/>
</dbReference>
<evidence type="ECO:0000259" key="3">
    <source>
        <dbReference type="PROSITE" id="PS51186"/>
    </source>
</evidence>
<evidence type="ECO:0000313" key="4">
    <source>
        <dbReference type="EMBL" id="CAA9550496.1"/>
    </source>
</evidence>
<dbReference type="InterPro" id="IPR000182">
    <property type="entry name" value="GNAT_dom"/>
</dbReference>
<dbReference type="Gene3D" id="3.40.630.30">
    <property type="match status" value="1"/>
</dbReference>
<feature type="domain" description="N-acetyltransferase" evidence="3">
    <location>
        <begin position="1"/>
        <end position="154"/>
    </location>
</feature>
<keyword evidence="1 4" id="KW-0808">Transferase</keyword>
<dbReference type="EMBL" id="CADCWO010000001">
    <property type="protein sequence ID" value="CAA9550496.1"/>
    <property type="molecule type" value="Genomic_DNA"/>
</dbReference>
<reference evidence="4" key="1">
    <citation type="submission" date="2020-02" db="EMBL/GenBank/DDBJ databases">
        <authorList>
            <person name="Meier V. D."/>
        </authorList>
    </citation>
    <scope>NUCLEOTIDE SEQUENCE</scope>
    <source>
        <strain evidence="4">AVDCRST_MAG81</strain>
    </source>
</reference>
<dbReference type="PROSITE" id="PS51186">
    <property type="entry name" value="GNAT"/>
    <property type="match status" value="1"/>
</dbReference>
<dbReference type="GO" id="GO:0016747">
    <property type="term" value="F:acyltransferase activity, transferring groups other than amino-acyl groups"/>
    <property type="evidence" value="ECO:0007669"/>
    <property type="project" value="InterPro"/>
</dbReference>
<gene>
    <name evidence="4" type="ORF">AVDCRST_MAG81-1840</name>
</gene>
<organism evidence="4">
    <name type="scientific">uncultured Synechococcales cyanobacterium</name>
    <dbReference type="NCBI Taxonomy" id="1936017"/>
    <lineage>
        <taxon>Bacteria</taxon>
        <taxon>Bacillati</taxon>
        <taxon>Cyanobacteriota</taxon>
        <taxon>Cyanophyceae</taxon>
        <taxon>Synechococcales</taxon>
        <taxon>environmental samples</taxon>
    </lineage>
</organism>
<protein>
    <submittedName>
        <fullName evidence="4">Acetyltransferase, GNAT family</fullName>
    </submittedName>
</protein>
<keyword evidence="2" id="KW-0012">Acyltransferase</keyword>
<dbReference type="PANTHER" id="PTHR43072">
    <property type="entry name" value="N-ACETYLTRANSFERASE"/>
    <property type="match status" value="1"/>
</dbReference>